<comment type="similarity">
    <text evidence="1">Belongs to the protease inhibitor I39 (alpha-2-macroglobulin) family. Bacterial alpha-2-macroglobulin subfamily.</text>
</comment>
<protein>
    <recommendedName>
        <fullName evidence="2">Alpha-2-macroglobulin domain-containing protein</fullName>
    </recommendedName>
</protein>
<proteinExistence type="inferred from homology"/>
<dbReference type="SUPFAM" id="SSF56935">
    <property type="entry name" value="Porins"/>
    <property type="match status" value="1"/>
</dbReference>
<dbReference type="InterPro" id="IPR012910">
    <property type="entry name" value="Plug_dom"/>
</dbReference>
<evidence type="ECO:0000313" key="4">
    <source>
        <dbReference type="Proteomes" id="UP001500426"/>
    </source>
</evidence>
<dbReference type="Pfam" id="PF07715">
    <property type="entry name" value="Plug"/>
    <property type="match status" value="1"/>
</dbReference>
<evidence type="ECO:0000313" key="3">
    <source>
        <dbReference type="EMBL" id="GAA4044629.1"/>
    </source>
</evidence>
<dbReference type="Gene3D" id="2.170.130.10">
    <property type="entry name" value="TonB-dependent receptor, plug domain"/>
    <property type="match status" value="1"/>
</dbReference>
<dbReference type="Proteomes" id="UP001500426">
    <property type="component" value="Unassembled WGS sequence"/>
</dbReference>
<keyword evidence="4" id="KW-1185">Reference proteome</keyword>
<feature type="domain" description="Alpha-2-macroglobulin" evidence="2">
    <location>
        <begin position="1395"/>
        <end position="1487"/>
    </location>
</feature>
<accession>A0ABP7UJ55</accession>
<dbReference type="Gene3D" id="2.60.40.1930">
    <property type="match status" value="1"/>
</dbReference>
<dbReference type="InterPro" id="IPR041246">
    <property type="entry name" value="Bact_MG10"/>
</dbReference>
<evidence type="ECO:0000259" key="2">
    <source>
        <dbReference type="SMART" id="SM01360"/>
    </source>
</evidence>
<dbReference type="Pfam" id="PF00207">
    <property type="entry name" value="A2M"/>
    <property type="match status" value="1"/>
</dbReference>
<dbReference type="InterPro" id="IPR002890">
    <property type="entry name" value="MG2"/>
</dbReference>
<dbReference type="PANTHER" id="PTHR40094:SF1">
    <property type="entry name" value="UBIQUITIN DOMAIN-CONTAINING PROTEIN"/>
    <property type="match status" value="1"/>
</dbReference>
<dbReference type="InterPro" id="IPR001599">
    <property type="entry name" value="Macroglobln_a2"/>
</dbReference>
<dbReference type="RefSeq" id="WP_345090851.1">
    <property type="nucleotide sequence ID" value="NZ_BAABCS010000005.1"/>
</dbReference>
<gene>
    <name evidence="3" type="ORF">GCM10022388_07370</name>
</gene>
<sequence length="2161" mass="249206">MKKITILLIYIFSISSFAQKYEKSWEKVIKLEIDNKTKSAFREVTTIYNKAVTDKNEVQIIKCFFYKSKYIMSLEEEAQYKIISNLEYEINKASIPSKALLNLVYAKCLNSYLLVNRYKLQKRTKLDSIKANDFLTWTDKDFEDKIEITYEETLENEEILKNTNLKNYSEIFDFFNEEYFNKSSLYNYLIQSNIDYYSTKIREWHYYNPNNNQQSRNLFSVSNEEFKKIKFDSLKDKNIKKILLLYQQFDYPAGLSEMELERLLFCNNYILKSDFNFLKKLDLLKKETSNEILMQRILFEKASIYNKYASKDKYPDFNIKAVACLDSVLTLKNRSNTFKKATLKQHQITLKELSIKIQKQSYENENTRAFISYKNIDKFDINFYKITSKFDSKDLLNDSIVNNFISKNKIYKSHEFSLKSNNDYFNYTTEVLLPKLELGSYLLKIENFDDKKAIYRIITISNSCVLGYENKSNSVYQVLDRKTGKPIENCQVKSNDFNLITDKEGIIQFDESKIKNSNYNYRKITIINKSDTLNLDGNYLHNLNKYENEEDEEIKAKVCIYLDRGIYRPGQTVYYKGIAIQNQNGVHKVIPNFLVHIIIEDANYSEIKSFDVTTNDFGSFNGEFILPKNGLTGEFTISAEEPENYENDALFNKIEEEHPIWDNGKFEYSEIRFSVEEYKRPKFEINFEPIKESYTLNDKITITGKAKSFAGSSISNAKVSYSINKRNYTNNDESFISSNTTTDNLGNFKIEFVAKADEDFEFEKNPTYYYTIKADITDNNGETHSAETNITIGKQSLKLDIKIPSKVISNEKNNILLNSTNLNNQFVTTNGELKLFFIDGFKRKFKKRVFEKPEINLITNEDFEKLFPNENNQKINEENTVGTLVFSKKINTSVDKSIALDFISNYKSGYYKLVFTANDKSNNNIETKASFELYQINDKQSFADELITIQQLNKDPKKDGYVLVQINSAVPELYLSSYGVFDSKVFFEKSLSIENNKTELKIPIQKEIKNVFKIGLETVYDNQRFIFTKDVLIIEDTPKITIETETFRNKLEPGKNENWSFIINEDGQKFEFEALASMYDSSLDQFKSSYWNNLISQQYYRSYFSGKTAIGFETIEFFINNFNYNFSTIEFQNESNQLMWFGFDFNNKNNQIVTKEYKKQITKKARKPINAKTIYGFITDGKLPLPGANIVIKGTTRGVSSDMDGYFEIEAAPGETLIFSFVGYENKIITVNEAKSIKVSLKEDETVLNEVVVGAMGIKRSKDATVSAQKQIGFKELVQSSNPNAIQTLLGKISGVQINTTGVGENSNVKISLRGNKSIDGSNDALIVIDGKISDANTLAQMPIDSIIDLNIIKGAQGAALYGSQGANGVVIVTTTYGAQEMLTTVKTRTNRNETAFFYPNLKTDANGKIHFSFKSPEELTQWKFRLLAHKKDATMGYIEKSVITQKELMIVPNMPRFFRESDTIEISAKVSNLTSSSKIGTAILQLFDATTMENIDSKTFNLNSAKNFTITPTGNTIMKWKITIPQGIQGIQYKLIAKADNFSDGEESVLPVLTNNILVTESIPIWVRENSKKEYSFDNLKNNISNTLTNHQFVLEYTSNPTWIAIQSLPYLMEYEHECAEQTFARYYANVLATKIINSNPKIGKVFEDWKNSGKPVSKLDLNEELKSLILAETPWINDIENEEEKKKKLALLFDLENMKTSSNNIFNKLKEKQRPSGGFAWFDGGTENEYITTHIVAGLGHLQILKTNNDNNLSFKEINNTALPYLDTKYLERNINIEVKNYKNNPYEDLHYLYARSFYLDSFPISEKVKLIINKQLKTIKSNWHNYTIYNKGLASLVLNRFDEKFTAKKIIESLKENSSNNEDLGMYWIENTSGWNWYQAPIETQALLIEAFSEINNDSKSVDEMKVWLLKSKQTKNWPTTKSTTEAIYALLLQGKDWLSIKDNTIFNIGDKKIMTRKLSENEKEAETGYIKMAWKSNEITKEMASISIQNKTDVPGYGGVYWQYFEDLDKIKTNIGSLLSTTKELFIKKNTAKGEELQRITAENTLKLGDLVTVRLVITTKEDLEFIHLKDMRASCFEPVNVLSEYKWNDGLGYYLSTKDAATHFFFDKINKGTYVIEYDIRVNNIGDFSNGITTIQSMYAPEYTSHTKGLRVIVNE</sequence>
<dbReference type="InterPro" id="IPR037066">
    <property type="entry name" value="Plug_dom_sf"/>
</dbReference>
<dbReference type="SUPFAM" id="SSF49464">
    <property type="entry name" value="Carboxypeptidase regulatory domain-like"/>
    <property type="match status" value="1"/>
</dbReference>
<dbReference type="SMART" id="SM01360">
    <property type="entry name" value="A2M"/>
    <property type="match status" value="1"/>
</dbReference>
<dbReference type="SUPFAM" id="SSF48239">
    <property type="entry name" value="Terpenoid cyclases/Protein prenyltransferases"/>
    <property type="match status" value="1"/>
</dbReference>
<dbReference type="Pfam" id="PF01835">
    <property type="entry name" value="MG2"/>
    <property type="match status" value="1"/>
</dbReference>
<dbReference type="Pfam" id="PF17973">
    <property type="entry name" value="bMG10"/>
    <property type="match status" value="1"/>
</dbReference>
<dbReference type="InterPro" id="IPR008930">
    <property type="entry name" value="Terpenoid_cyclase/PrenylTrfase"/>
</dbReference>
<reference evidence="4" key="1">
    <citation type="journal article" date="2019" name="Int. J. Syst. Evol. Microbiol.">
        <title>The Global Catalogue of Microorganisms (GCM) 10K type strain sequencing project: providing services to taxonomists for standard genome sequencing and annotation.</title>
        <authorList>
            <consortium name="The Broad Institute Genomics Platform"/>
            <consortium name="The Broad Institute Genome Sequencing Center for Infectious Disease"/>
            <person name="Wu L."/>
            <person name="Ma J."/>
        </authorList>
    </citation>
    <scope>NUCLEOTIDE SEQUENCE [LARGE SCALE GENOMIC DNA]</scope>
    <source>
        <strain evidence="4">JCM 17068</strain>
    </source>
</reference>
<organism evidence="3 4">
    <name type="scientific">Flavobacterium chungnamense</name>
    <dbReference type="NCBI Taxonomy" id="706182"/>
    <lineage>
        <taxon>Bacteria</taxon>
        <taxon>Pseudomonadati</taxon>
        <taxon>Bacteroidota</taxon>
        <taxon>Flavobacteriia</taxon>
        <taxon>Flavobacteriales</taxon>
        <taxon>Flavobacteriaceae</taxon>
        <taxon>Flavobacterium</taxon>
    </lineage>
</organism>
<comment type="caution">
    <text evidence="3">The sequence shown here is derived from an EMBL/GenBank/DDBJ whole genome shotgun (WGS) entry which is preliminary data.</text>
</comment>
<evidence type="ECO:0000256" key="1">
    <source>
        <dbReference type="ARBA" id="ARBA00010556"/>
    </source>
</evidence>
<dbReference type="Gene3D" id="2.60.40.1120">
    <property type="entry name" value="Carboxypeptidase-like, regulatory domain"/>
    <property type="match status" value="1"/>
</dbReference>
<dbReference type="PANTHER" id="PTHR40094">
    <property type="entry name" value="ALPHA-2-MACROGLOBULIN HOMOLOG"/>
    <property type="match status" value="1"/>
</dbReference>
<dbReference type="EMBL" id="BAABCS010000005">
    <property type="protein sequence ID" value="GAA4044629.1"/>
    <property type="molecule type" value="Genomic_DNA"/>
</dbReference>
<dbReference type="Gene3D" id="1.50.10.20">
    <property type="match status" value="1"/>
</dbReference>
<dbReference type="Pfam" id="PF13715">
    <property type="entry name" value="CarbopepD_reg_2"/>
    <property type="match status" value="1"/>
</dbReference>
<name>A0ABP7UJ55_9FLAO</name>
<dbReference type="InterPro" id="IPR051802">
    <property type="entry name" value="YfhM-like"/>
</dbReference>
<dbReference type="InterPro" id="IPR008969">
    <property type="entry name" value="CarboxyPept-like_regulatory"/>
</dbReference>